<evidence type="ECO:0000259" key="10">
    <source>
        <dbReference type="Pfam" id="PF12704"/>
    </source>
</evidence>
<evidence type="ECO:0000256" key="4">
    <source>
        <dbReference type="ARBA" id="ARBA00022475"/>
    </source>
</evidence>
<feature type="transmembrane region" description="Helical" evidence="8">
    <location>
        <begin position="258"/>
        <end position="282"/>
    </location>
</feature>
<dbReference type="InterPro" id="IPR025857">
    <property type="entry name" value="MacB_PCD"/>
</dbReference>
<keyword evidence="7 8" id="KW-0472">Membrane</keyword>
<protein>
    <submittedName>
        <fullName evidence="11">Lipoprotein-releasing ABC transporter permease subunit</fullName>
    </submittedName>
</protein>
<dbReference type="PANTHER" id="PTHR30489">
    <property type="entry name" value="LIPOPROTEIN-RELEASING SYSTEM TRANSMEMBRANE PROTEIN LOLE"/>
    <property type="match status" value="1"/>
</dbReference>
<proteinExistence type="inferred from homology"/>
<keyword evidence="5 8" id="KW-0812">Transmembrane</keyword>
<dbReference type="InterPro" id="IPR011925">
    <property type="entry name" value="LolCE_TM"/>
</dbReference>
<feature type="transmembrane region" description="Helical" evidence="8">
    <location>
        <begin position="24"/>
        <end position="47"/>
    </location>
</feature>
<keyword evidence="6 8" id="KW-1133">Transmembrane helix</keyword>
<evidence type="ECO:0000256" key="3">
    <source>
        <dbReference type="ARBA" id="ARBA00022448"/>
    </source>
</evidence>
<evidence type="ECO:0000256" key="8">
    <source>
        <dbReference type="SAM" id="Phobius"/>
    </source>
</evidence>
<evidence type="ECO:0000256" key="5">
    <source>
        <dbReference type="ARBA" id="ARBA00022692"/>
    </source>
</evidence>
<feature type="transmembrane region" description="Helical" evidence="8">
    <location>
        <begin position="335"/>
        <end position="355"/>
    </location>
</feature>
<keyword evidence="4" id="KW-1003">Cell membrane</keyword>
<comment type="similarity">
    <text evidence="2">Belongs to the ABC-4 integral membrane protein family. LolC/E subfamily.</text>
</comment>
<dbReference type="Proteomes" id="UP000765845">
    <property type="component" value="Unassembled WGS sequence"/>
</dbReference>
<evidence type="ECO:0000256" key="7">
    <source>
        <dbReference type="ARBA" id="ARBA00023136"/>
    </source>
</evidence>
<comment type="subcellular location">
    <subcellularLocation>
        <location evidence="1">Cell membrane</location>
        <topology evidence="1">Multi-pass membrane protein</topology>
    </subcellularLocation>
</comment>
<feature type="domain" description="MacB-like periplasmic core" evidence="10">
    <location>
        <begin position="28"/>
        <end position="219"/>
    </location>
</feature>
<evidence type="ECO:0000256" key="6">
    <source>
        <dbReference type="ARBA" id="ARBA00022989"/>
    </source>
</evidence>
<keyword evidence="12" id="KW-1185">Reference proteome</keyword>
<dbReference type="Pfam" id="PF02687">
    <property type="entry name" value="FtsX"/>
    <property type="match status" value="1"/>
</dbReference>
<organism evidence="11 12">
    <name type="scientific">Spongiibacter thalassae</name>
    <dbReference type="NCBI Taxonomy" id="2721624"/>
    <lineage>
        <taxon>Bacteria</taxon>
        <taxon>Pseudomonadati</taxon>
        <taxon>Pseudomonadota</taxon>
        <taxon>Gammaproteobacteria</taxon>
        <taxon>Cellvibrionales</taxon>
        <taxon>Spongiibacteraceae</taxon>
        <taxon>Spongiibacter</taxon>
    </lineage>
</organism>
<keyword evidence="3" id="KW-0813">Transport</keyword>
<sequence length="401" mass="42952">MANFAGFVGLRYSLGRGGGELLSFLSRLSMAGLIIGIAILVTVLSVMNGFDREMRQRILALVPHISLEPWNSQSEDWQSLREQVLRHDEVRAAAPYMTGNALLIKAGSAEPVQFFGIDPVAEAEVSSLGDFAELSLLGDDAVVLGSGLAQRLGVAVNDSVNLAIPAEKAGVRFHRFDVAGIAATGTELDHQLVLMHIVSAVKLMPDARPSLRVSVEDVFAAPRVAWELSTVHGGDFIISDWSRQFGNMYHAIQMSRKLVVIMLLSVVAVAVFNIVSTLVMVVNDKRGDIAILRSQGAGQFDILKIFLVYGAMIGGIGSVLGSLAGVILSLGIGDLLSGIEALFGVKLLSSEVYPISYLPVDIRLADVMLVAATAYVMSIFASLYPAWRASRLPPAEALRHG</sequence>
<dbReference type="NCBIfam" id="TIGR02212">
    <property type="entry name" value="lolCE"/>
    <property type="match status" value="1"/>
</dbReference>
<feature type="domain" description="ABC3 transporter permease C-terminal" evidence="9">
    <location>
        <begin position="261"/>
        <end position="394"/>
    </location>
</feature>
<dbReference type="RefSeq" id="WP_168449745.1">
    <property type="nucleotide sequence ID" value="NZ_JAAWWK010000002.1"/>
</dbReference>
<dbReference type="InterPro" id="IPR003838">
    <property type="entry name" value="ABC3_permease_C"/>
</dbReference>
<dbReference type="EMBL" id="JAAWWK010000002">
    <property type="protein sequence ID" value="NKI17231.1"/>
    <property type="molecule type" value="Genomic_DNA"/>
</dbReference>
<gene>
    <name evidence="11" type="ORF">HCU74_07325</name>
</gene>
<name>A0ABX1GE68_9GAMM</name>
<feature type="transmembrane region" description="Helical" evidence="8">
    <location>
        <begin position="367"/>
        <end position="387"/>
    </location>
</feature>
<feature type="transmembrane region" description="Helical" evidence="8">
    <location>
        <begin position="302"/>
        <end position="328"/>
    </location>
</feature>
<accession>A0ABX1GE68</accession>
<dbReference type="InterPro" id="IPR051447">
    <property type="entry name" value="Lipoprotein-release_system"/>
</dbReference>
<evidence type="ECO:0000259" key="9">
    <source>
        <dbReference type="Pfam" id="PF02687"/>
    </source>
</evidence>
<evidence type="ECO:0000313" key="11">
    <source>
        <dbReference type="EMBL" id="NKI17231.1"/>
    </source>
</evidence>
<evidence type="ECO:0000256" key="2">
    <source>
        <dbReference type="ARBA" id="ARBA00005236"/>
    </source>
</evidence>
<reference evidence="11 12" key="1">
    <citation type="submission" date="2020-04" db="EMBL/GenBank/DDBJ databases">
        <authorList>
            <person name="Yoon J."/>
        </authorList>
    </citation>
    <scope>NUCLEOTIDE SEQUENCE [LARGE SCALE GENOMIC DNA]</scope>
    <source>
        <strain evidence="11 12">KMU-166</strain>
    </source>
</reference>
<keyword evidence="11" id="KW-0449">Lipoprotein</keyword>
<evidence type="ECO:0000256" key="1">
    <source>
        <dbReference type="ARBA" id="ARBA00004651"/>
    </source>
</evidence>
<dbReference type="PANTHER" id="PTHR30489:SF0">
    <property type="entry name" value="LIPOPROTEIN-RELEASING SYSTEM TRANSMEMBRANE PROTEIN LOLE"/>
    <property type="match status" value="1"/>
</dbReference>
<dbReference type="Pfam" id="PF12704">
    <property type="entry name" value="MacB_PCD"/>
    <property type="match status" value="1"/>
</dbReference>
<evidence type="ECO:0000313" key="12">
    <source>
        <dbReference type="Proteomes" id="UP000765845"/>
    </source>
</evidence>
<comment type="caution">
    <text evidence="11">The sequence shown here is derived from an EMBL/GenBank/DDBJ whole genome shotgun (WGS) entry which is preliminary data.</text>
</comment>